<evidence type="ECO:0000259" key="1">
    <source>
        <dbReference type="PROSITE" id="PS50943"/>
    </source>
</evidence>
<evidence type="ECO:0000313" key="2">
    <source>
        <dbReference type="EMBL" id="GGI74986.1"/>
    </source>
</evidence>
<dbReference type="SMART" id="SM00530">
    <property type="entry name" value="HTH_XRE"/>
    <property type="match status" value="1"/>
</dbReference>
<dbReference type="Gene3D" id="2.10.109.10">
    <property type="entry name" value="Umud Fragment, subunit A"/>
    <property type="match status" value="1"/>
</dbReference>
<dbReference type="Proteomes" id="UP000652720">
    <property type="component" value="Unassembled WGS sequence"/>
</dbReference>
<protein>
    <recommendedName>
        <fullName evidence="1">HTH cro/C1-type domain-containing protein</fullName>
    </recommendedName>
</protein>
<dbReference type="PROSITE" id="PS50943">
    <property type="entry name" value="HTH_CROC1"/>
    <property type="match status" value="1"/>
</dbReference>
<dbReference type="InterPro" id="IPR010982">
    <property type="entry name" value="Lambda_DNA-bd_dom_sf"/>
</dbReference>
<dbReference type="GO" id="GO:0003677">
    <property type="term" value="F:DNA binding"/>
    <property type="evidence" value="ECO:0007669"/>
    <property type="project" value="InterPro"/>
</dbReference>
<reference evidence="3" key="1">
    <citation type="journal article" date="2014" name="Int. J. Syst. Evol. Microbiol.">
        <title>Complete genome of a new Firmicutes species belonging to the dominant human colonic microbiota ('Ruminococcus bicirculans') reveals two chromosomes and a selective capacity to utilize plant glucans.</title>
        <authorList>
            <consortium name="NISC Comparative Sequencing Program"/>
            <person name="Wegmann U."/>
            <person name="Louis P."/>
            <person name="Goesmann A."/>
            <person name="Henrissat B."/>
            <person name="Duncan S.H."/>
            <person name="Flint H.J."/>
        </authorList>
    </citation>
    <scope>NUCLEOTIDE SEQUENCE</scope>
    <source>
        <strain evidence="3">CGMCC 1.8884</strain>
    </source>
</reference>
<dbReference type="EMBL" id="BMLZ01000003">
    <property type="protein sequence ID" value="GGP28662.1"/>
    <property type="molecule type" value="Genomic_DNA"/>
</dbReference>
<dbReference type="SUPFAM" id="SSF51306">
    <property type="entry name" value="LexA/Signal peptidase"/>
    <property type="match status" value="1"/>
</dbReference>
<dbReference type="SUPFAM" id="SSF47413">
    <property type="entry name" value="lambda repressor-like DNA-binding domains"/>
    <property type="match status" value="1"/>
</dbReference>
<gene>
    <name evidence="3" type="ORF">GCM10008021_03130</name>
    <name evidence="2" type="ORF">GCM10010914_06460</name>
</gene>
<accession>A0AAV4K175</accession>
<dbReference type="Gene3D" id="1.10.260.40">
    <property type="entry name" value="lambda repressor-like DNA-binding domains"/>
    <property type="match status" value="1"/>
</dbReference>
<dbReference type="InterPro" id="IPR036286">
    <property type="entry name" value="LexA/Signal_pep-like_sf"/>
</dbReference>
<dbReference type="AlphaFoldDB" id="A0AAV4K175"/>
<evidence type="ECO:0000313" key="5">
    <source>
        <dbReference type="Proteomes" id="UP000652720"/>
    </source>
</evidence>
<dbReference type="CDD" id="cd00093">
    <property type="entry name" value="HTH_XRE"/>
    <property type="match status" value="1"/>
</dbReference>
<organism evidence="2 5">
    <name type="scientific">Deinococcus wulumuqiensis</name>
    <dbReference type="NCBI Taxonomy" id="980427"/>
    <lineage>
        <taxon>Bacteria</taxon>
        <taxon>Thermotogati</taxon>
        <taxon>Deinococcota</taxon>
        <taxon>Deinococci</taxon>
        <taxon>Deinococcales</taxon>
        <taxon>Deinococcaceae</taxon>
        <taxon>Deinococcus</taxon>
    </lineage>
</organism>
<reference evidence="2" key="4">
    <citation type="submission" date="2023-08" db="EMBL/GenBank/DDBJ databases">
        <authorList>
            <person name="Sun Q."/>
            <person name="Zhou Y."/>
        </authorList>
    </citation>
    <scope>NUCLEOTIDE SEQUENCE</scope>
    <source>
        <strain evidence="3">CGMCC 1.8884</strain>
        <strain evidence="2">CGMCC 1.8885</strain>
    </source>
</reference>
<feature type="domain" description="HTH cro/C1-type" evidence="1">
    <location>
        <begin position="19"/>
        <end position="76"/>
    </location>
</feature>
<dbReference type="EMBL" id="BMMA01000004">
    <property type="protein sequence ID" value="GGI74986.1"/>
    <property type="molecule type" value="Genomic_DNA"/>
</dbReference>
<dbReference type="Pfam" id="PF01381">
    <property type="entry name" value="HTH_3"/>
    <property type="match status" value="1"/>
</dbReference>
<name>A0AAV4K175_9DEIO</name>
<keyword evidence="4" id="KW-1185">Reference proteome</keyword>
<proteinExistence type="predicted"/>
<reference evidence="4" key="3">
    <citation type="journal article" date="2019" name="Int. J. Syst. Evol. Microbiol.">
        <title>The Global Catalogue of Microorganisms (GCM) 10K type strain sequencing project: providing services to taxonomists for standard genome sequencing and annotation.</title>
        <authorList>
            <consortium name="The Broad Institute Genomics Platform"/>
            <consortium name="The Broad Institute Genome Sequencing Center for Infectious Disease"/>
            <person name="Wu L."/>
            <person name="Ma J."/>
        </authorList>
    </citation>
    <scope>NUCLEOTIDE SEQUENCE [LARGE SCALE GENOMIC DNA]</scope>
    <source>
        <strain evidence="4">CGMCC 1.8884</strain>
    </source>
</reference>
<dbReference type="InterPro" id="IPR001387">
    <property type="entry name" value="Cro/C1-type_HTH"/>
</dbReference>
<reference evidence="2" key="2">
    <citation type="journal article" date="2014" name="Int. J. Syst. Evol. Microbiol.">
        <title>Complete genome sequence of Corynebacterium casei LMG S-19264T (=DSM 44701T), isolated from a smear-ripened cheese.</title>
        <authorList>
            <consortium name="US DOE Joint Genome Institute (JGI-PGF)"/>
            <person name="Walter F."/>
            <person name="Albersmeier A."/>
            <person name="Kalinowski J."/>
            <person name="Ruckert C."/>
        </authorList>
    </citation>
    <scope>NUCLEOTIDE SEQUENCE</scope>
    <source>
        <strain evidence="2">CGMCC 1.8885</strain>
    </source>
</reference>
<comment type="caution">
    <text evidence="2">The sequence shown here is derived from an EMBL/GenBank/DDBJ whole genome shotgun (WGS) entry which is preliminary data.</text>
</comment>
<sequence>MTRPPTPLRKRKPEWALAIELRRTQLQLSQEVVAERAEMSQSYYSDIERGSKELMGLTLGKLLGLARALDWTLLDMQRATGVDFGLAELELVGEGSADVYPLDAALDPSRPGAPVDHDAVAPGIVRPLLLRADTEEMQGTTRASIRPGSILHVDLNDTELDEGRVYVITDEDGPHVRLYTVTRLGAVFRAENRIFEDIPADEARVVGRVVSVASDYDPNLN</sequence>
<evidence type="ECO:0000313" key="3">
    <source>
        <dbReference type="EMBL" id="GGP28662.1"/>
    </source>
</evidence>
<evidence type="ECO:0000313" key="4">
    <source>
        <dbReference type="Proteomes" id="UP000630135"/>
    </source>
</evidence>
<dbReference type="Proteomes" id="UP000630135">
    <property type="component" value="Unassembled WGS sequence"/>
</dbReference>